<protein>
    <submittedName>
        <fullName evidence="1">Uncharacterized protein</fullName>
    </submittedName>
</protein>
<dbReference type="EMBL" id="UOFH01000044">
    <property type="protein sequence ID" value="VAW58918.1"/>
    <property type="molecule type" value="Genomic_DNA"/>
</dbReference>
<accession>A0A3B0WSA0</accession>
<organism evidence="1">
    <name type="scientific">hydrothermal vent metagenome</name>
    <dbReference type="NCBI Taxonomy" id="652676"/>
    <lineage>
        <taxon>unclassified sequences</taxon>
        <taxon>metagenomes</taxon>
        <taxon>ecological metagenomes</taxon>
    </lineage>
</organism>
<proteinExistence type="predicted"/>
<sequence length="100" mass="11273">MSCDCCGKDIAGNFININGGALLQEPNDPTSASSDELLQEFLSIILHEDSTETYKSEDIVPINEDGYGQFEWYFCSKSCVKQFFNDWLDKIPDIGEQRGH</sequence>
<reference evidence="1" key="1">
    <citation type="submission" date="2018-06" db="EMBL/GenBank/DDBJ databases">
        <authorList>
            <person name="Zhirakovskaya E."/>
        </authorList>
    </citation>
    <scope>NUCLEOTIDE SEQUENCE</scope>
</reference>
<gene>
    <name evidence="1" type="ORF">MNBD_GAMMA08-1551</name>
</gene>
<evidence type="ECO:0000313" key="1">
    <source>
        <dbReference type="EMBL" id="VAW58918.1"/>
    </source>
</evidence>
<dbReference type="AlphaFoldDB" id="A0A3B0WSA0"/>
<name>A0A3B0WSA0_9ZZZZ</name>